<proteinExistence type="predicted"/>
<evidence type="ECO:0000313" key="1">
    <source>
        <dbReference type="EMBL" id="HGY54234.1"/>
    </source>
</evidence>
<dbReference type="Proteomes" id="UP000885779">
    <property type="component" value="Unassembled WGS sequence"/>
</dbReference>
<protein>
    <recommendedName>
        <fullName evidence="2">Four helix bundle protein</fullName>
    </recommendedName>
</protein>
<gene>
    <name evidence="1" type="ORF">ENK44_00900</name>
</gene>
<dbReference type="Gene3D" id="1.20.1440.60">
    <property type="entry name" value="23S rRNA-intervening sequence"/>
    <property type="match status" value="1"/>
</dbReference>
<dbReference type="SUPFAM" id="SSF158446">
    <property type="entry name" value="IVS-encoded protein-like"/>
    <property type="match status" value="1"/>
</dbReference>
<organism evidence="1">
    <name type="scientific">Caldithrix abyssi</name>
    <dbReference type="NCBI Taxonomy" id="187145"/>
    <lineage>
        <taxon>Bacteria</taxon>
        <taxon>Pseudomonadati</taxon>
        <taxon>Calditrichota</taxon>
        <taxon>Calditrichia</taxon>
        <taxon>Calditrichales</taxon>
        <taxon>Calditrichaceae</taxon>
        <taxon>Caldithrix</taxon>
    </lineage>
</organism>
<name>A0A7V4TZT0_CALAY</name>
<reference evidence="1" key="1">
    <citation type="journal article" date="2020" name="mSystems">
        <title>Genome- and Community-Level Interaction Insights into Carbon Utilization and Element Cycling Functions of Hydrothermarchaeota in Hydrothermal Sediment.</title>
        <authorList>
            <person name="Zhou Z."/>
            <person name="Liu Y."/>
            <person name="Xu W."/>
            <person name="Pan J."/>
            <person name="Luo Z.H."/>
            <person name="Li M."/>
        </authorList>
    </citation>
    <scope>NUCLEOTIDE SEQUENCE [LARGE SCALE GENOMIC DNA]</scope>
    <source>
        <strain evidence="1">HyVt-577</strain>
    </source>
</reference>
<evidence type="ECO:0008006" key="2">
    <source>
        <dbReference type="Google" id="ProtNLM"/>
    </source>
</evidence>
<dbReference type="AlphaFoldDB" id="A0A7V4TZT0"/>
<dbReference type="EMBL" id="DRQG01000012">
    <property type="protein sequence ID" value="HGY54234.1"/>
    <property type="molecule type" value="Genomic_DNA"/>
</dbReference>
<comment type="caution">
    <text evidence="1">The sequence shown here is derived from an EMBL/GenBank/DDBJ whole genome shotgun (WGS) entry which is preliminary data.</text>
</comment>
<dbReference type="InterPro" id="IPR036583">
    <property type="entry name" value="23S_rRNA_IVS_sf"/>
</dbReference>
<accession>A0A7V4TZT0</accession>
<sequence length="84" mass="9854">MRNDETTKPVYDLEERTFNFARDVRVFIKTLPNSLANLEDCKQLVRASGSIGANYFTIWNLFVPPGRVVICFLEFYYQVLQEKN</sequence>